<keyword evidence="2" id="KW-1185">Reference proteome</keyword>
<protein>
    <submittedName>
        <fullName evidence="1">Capsular polysaccharide export protein</fullName>
    </submittedName>
</protein>
<dbReference type="Proteomes" id="UP000238338">
    <property type="component" value="Unassembled WGS sequence"/>
</dbReference>
<reference evidence="1 2" key="1">
    <citation type="submission" date="2018-02" db="EMBL/GenBank/DDBJ databases">
        <title>Genomic Encyclopedia of Archaeal and Bacterial Type Strains, Phase II (KMG-II): from individual species to whole genera.</title>
        <authorList>
            <person name="Goeker M."/>
        </authorList>
    </citation>
    <scope>NUCLEOTIDE SEQUENCE [LARGE SCALE GENOMIC DNA]</scope>
    <source>
        <strain evidence="1 2">DSM 18921</strain>
    </source>
</reference>
<dbReference type="RefSeq" id="WP_105514340.1">
    <property type="nucleotide sequence ID" value="NZ_PVEP01000003.1"/>
</dbReference>
<sequence>MAEALRFFCLDPRKAKRATVERTLSPLGQFRWLKVPPMRVRGYPETRDRAAAAFETATKKPAEGAKAAAKRVLLRLQYNGARALFEANRDAVAVAWNGLNGSRRVYMDGARDAGARTLYFELCPFPGRVTVDPCGVNFQNGLPRDGAFYLDWAKDNGAESWRTVRETIRARTRAIPREETAGDRPLTEPFVFVPLQVPGDSQLRLFGGAFRTVEAVIEAMAEAAKRLPDGWHLRLKEHPTSPVAFGDLIDRLKHPKLVLDNATDTFAQVAASRAVVTVNSSVGLEAMFYEKPVVALGQCFWAIPGIAGYCPTPEALSSALSDPGALSFDPAARAAFLSFLADAYYPMLNRDAADGTLHPDEAAKVTARLHGPDPRGLWACTEALS</sequence>
<evidence type="ECO:0000313" key="1">
    <source>
        <dbReference type="EMBL" id="PQV56984.1"/>
    </source>
</evidence>
<accession>A0A2S8S867</accession>
<proteinExistence type="predicted"/>
<name>A0A2S8S867_9RHOB</name>
<organism evidence="1 2">
    <name type="scientific">Albidovulum denitrificans</name>
    <dbReference type="NCBI Taxonomy" id="404881"/>
    <lineage>
        <taxon>Bacteria</taxon>
        <taxon>Pseudomonadati</taxon>
        <taxon>Pseudomonadota</taxon>
        <taxon>Alphaproteobacteria</taxon>
        <taxon>Rhodobacterales</taxon>
        <taxon>Paracoccaceae</taxon>
        <taxon>Albidovulum</taxon>
    </lineage>
</organism>
<dbReference type="InterPro" id="IPR007833">
    <property type="entry name" value="Capsule_polysaccharide_synth"/>
</dbReference>
<dbReference type="EMBL" id="PVEP01000003">
    <property type="protein sequence ID" value="PQV56984.1"/>
    <property type="molecule type" value="Genomic_DNA"/>
</dbReference>
<dbReference type="GO" id="GO:0000271">
    <property type="term" value="P:polysaccharide biosynthetic process"/>
    <property type="evidence" value="ECO:0007669"/>
    <property type="project" value="InterPro"/>
</dbReference>
<comment type="caution">
    <text evidence="1">The sequence shown here is derived from an EMBL/GenBank/DDBJ whole genome shotgun (WGS) entry which is preliminary data.</text>
</comment>
<dbReference type="AlphaFoldDB" id="A0A2S8S867"/>
<dbReference type="GO" id="GO:0015774">
    <property type="term" value="P:polysaccharide transport"/>
    <property type="evidence" value="ECO:0007669"/>
    <property type="project" value="InterPro"/>
</dbReference>
<dbReference type="Pfam" id="PF05159">
    <property type="entry name" value="Capsule_synth"/>
    <property type="match status" value="1"/>
</dbReference>
<gene>
    <name evidence="1" type="ORF">LX70_01839</name>
</gene>
<dbReference type="OrthoDB" id="9794206at2"/>
<dbReference type="SUPFAM" id="SSF53756">
    <property type="entry name" value="UDP-Glycosyltransferase/glycogen phosphorylase"/>
    <property type="match status" value="1"/>
</dbReference>
<evidence type="ECO:0000313" key="2">
    <source>
        <dbReference type="Proteomes" id="UP000238338"/>
    </source>
</evidence>